<feature type="compositionally biased region" description="Basic and acidic residues" evidence="1">
    <location>
        <begin position="104"/>
        <end position="120"/>
    </location>
</feature>
<evidence type="ECO:0000313" key="3">
    <source>
        <dbReference type="EMBL" id="TEB30406.1"/>
    </source>
</evidence>
<gene>
    <name evidence="3" type="ORF">FA13DRAFT_550395</name>
</gene>
<reference evidence="3 4" key="1">
    <citation type="journal article" date="2019" name="Nat. Ecol. Evol.">
        <title>Megaphylogeny resolves global patterns of mushroom evolution.</title>
        <authorList>
            <person name="Varga T."/>
            <person name="Krizsan K."/>
            <person name="Foldi C."/>
            <person name="Dima B."/>
            <person name="Sanchez-Garcia M."/>
            <person name="Sanchez-Ramirez S."/>
            <person name="Szollosi G.J."/>
            <person name="Szarkandi J.G."/>
            <person name="Papp V."/>
            <person name="Albert L."/>
            <person name="Andreopoulos W."/>
            <person name="Angelini C."/>
            <person name="Antonin V."/>
            <person name="Barry K.W."/>
            <person name="Bougher N.L."/>
            <person name="Buchanan P."/>
            <person name="Buyck B."/>
            <person name="Bense V."/>
            <person name="Catcheside P."/>
            <person name="Chovatia M."/>
            <person name="Cooper J."/>
            <person name="Damon W."/>
            <person name="Desjardin D."/>
            <person name="Finy P."/>
            <person name="Geml J."/>
            <person name="Haridas S."/>
            <person name="Hughes K."/>
            <person name="Justo A."/>
            <person name="Karasinski D."/>
            <person name="Kautmanova I."/>
            <person name="Kiss B."/>
            <person name="Kocsube S."/>
            <person name="Kotiranta H."/>
            <person name="LaButti K.M."/>
            <person name="Lechner B.E."/>
            <person name="Liimatainen K."/>
            <person name="Lipzen A."/>
            <person name="Lukacs Z."/>
            <person name="Mihaltcheva S."/>
            <person name="Morgado L.N."/>
            <person name="Niskanen T."/>
            <person name="Noordeloos M.E."/>
            <person name="Ohm R.A."/>
            <person name="Ortiz-Santana B."/>
            <person name="Ovrebo C."/>
            <person name="Racz N."/>
            <person name="Riley R."/>
            <person name="Savchenko A."/>
            <person name="Shiryaev A."/>
            <person name="Soop K."/>
            <person name="Spirin V."/>
            <person name="Szebenyi C."/>
            <person name="Tomsovsky M."/>
            <person name="Tulloss R.E."/>
            <person name="Uehling J."/>
            <person name="Grigoriev I.V."/>
            <person name="Vagvolgyi C."/>
            <person name="Papp T."/>
            <person name="Martin F.M."/>
            <person name="Miettinen O."/>
            <person name="Hibbett D.S."/>
            <person name="Nagy L.G."/>
        </authorList>
    </citation>
    <scope>NUCLEOTIDE SEQUENCE [LARGE SCALE GENOMIC DNA]</scope>
    <source>
        <strain evidence="3 4">FP101781</strain>
    </source>
</reference>
<sequence>MVFLFLSLLAATTVLVSWTVTRHGGGAFIVCSPTERIYTVAEPAEAQCMSVWGDWGCCWVVEDVTRATKDQWCSRKRGWLDDIVGRVPPCSQARPRLPIQSTKHPGEGLEKSESISERHLPPPRPS</sequence>
<evidence type="ECO:0000313" key="4">
    <source>
        <dbReference type="Proteomes" id="UP000298030"/>
    </source>
</evidence>
<dbReference type="EMBL" id="QPFP01000023">
    <property type="protein sequence ID" value="TEB30406.1"/>
    <property type="molecule type" value="Genomic_DNA"/>
</dbReference>
<feature type="chain" id="PRO_5021307824" description="CBM1 domain-containing protein" evidence="2">
    <location>
        <begin position="19"/>
        <end position="126"/>
    </location>
</feature>
<keyword evidence="2" id="KW-0732">Signal</keyword>
<proteinExistence type="predicted"/>
<feature type="signal peptide" evidence="2">
    <location>
        <begin position="1"/>
        <end position="18"/>
    </location>
</feature>
<feature type="region of interest" description="Disordered" evidence="1">
    <location>
        <begin position="91"/>
        <end position="126"/>
    </location>
</feature>
<name>A0A4Y7T895_COPMI</name>
<dbReference type="Proteomes" id="UP000298030">
    <property type="component" value="Unassembled WGS sequence"/>
</dbReference>
<dbReference type="AlphaFoldDB" id="A0A4Y7T895"/>
<evidence type="ECO:0000256" key="2">
    <source>
        <dbReference type="SAM" id="SignalP"/>
    </source>
</evidence>
<organism evidence="3 4">
    <name type="scientific">Coprinellus micaceus</name>
    <name type="common">Glistening ink-cap mushroom</name>
    <name type="synonym">Coprinus micaceus</name>
    <dbReference type="NCBI Taxonomy" id="71717"/>
    <lineage>
        <taxon>Eukaryota</taxon>
        <taxon>Fungi</taxon>
        <taxon>Dikarya</taxon>
        <taxon>Basidiomycota</taxon>
        <taxon>Agaricomycotina</taxon>
        <taxon>Agaricomycetes</taxon>
        <taxon>Agaricomycetidae</taxon>
        <taxon>Agaricales</taxon>
        <taxon>Agaricineae</taxon>
        <taxon>Psathyrellaceae</taxon>
        <taxon>Coprinellus</taxon>
    </lineage>
</organism>
<keyword evidence="4" id="KW-1185">Reference proteome</keyword>
<comment type="caution">
    <text evidence="3">The sequence shown here is derived from an EMBL/GenBank/DDBJ whole genome shotgun (WGS) entry which is preliminary data.</text>
</comment>
<evidence type="ECO:0008006" key="5">
    <source>
        <dbReference type="Google" id="ProtNLM"/>
    </source>
</evidence>
<accession>A0A4Y7T895</accession>
<protein>
    <recommendedName>
        <fullName evidence="5">CBM1 domain-containing protein</fullName>
    </recommendedName>
</protein>
<evidence type="ECO:0000256" key="1">
    <source>
        <dbReference type="SAM" id="MobiDB-lite"/>
    </source>
</evidence>